<evidence type="ECO:0000256" key="1">
    <source>
        <dbReference type="SAM" id="MobiDB-lite"/>
    </source>
</evidence>
<accession>A0A9C7F113</accession>
<evidence type="ECO:0000313" key="2">
    <source>
        <dbReference type="EMBL" id="BDT63533.1"/>
    </source>
</evidence>
<organism evidence="2">
    <name type="scientific">Pasiphaea japonica whispovirus</name>
    <dbReference type="NCBI Taxonomy" id="2984286"/>
    <lineage>
        <taxon>Viruses</taxon>
        <taxon>Viruses incertae sedis</taxon>
        <taxon>Naldaviricetes</taxon>
        <taxon>Nimaviridae</taxon>
        <taxon>Whispovirus</taxon>
    </lineage>
</organism>
<feature type="region of interest" description="Disordered" evidence="1">
    <location>
        <begin position="397"/>
        <end position="430"/>
    </location>
</feature>
<name>A0A9C7F113_9VIRU</name>
<reference evidence="2" key="1">
    <citation type="submission" date="2022-10" db="EMBL/GenBank/DDBJ databases">
        <title>Genome sequences of endogenous nimaviruses in decapod crustaceans.</title>
        <authorList>
            <person name="Kawato S."/>
            <person name="Nozaki R."/>
            <person name="Kondo H."/>
            <person name="Hirono I."/>
        </authorList>
    </citation>
    <scope>NUCLEOTIDE SEQUENCE</scope>
    <source>
        <strain evidence="2">Toyama2020</strain>
    </source>
</reference>
<sequence length="1527" mass="170987">MSSNSPIIERPFRQQQQTTNDSNTLEIASVLTSEKMANLSVPIVNVRAIQCFSESATKFSEGKLSEGNNNEAKIRVKIRPSLFIVETNKEYTLEEISTKSLSVLVKKRVRDIYAFCAEYQPPSNKKSRRKTLQCEEENDGNRSMMENTATALETITELLPVVINIHDWAIYEEKEIRIELKGNQGMEELVNLSHMNPEDWELDRLNALVIDGSQGVFYAIYGILDVVITQSHITGCPLKQPVIFRLVDVNMWIVTPLQLAIPKNESKEKNDKFHKVLYQHPSLTKIEDLKHMASKSLSVSSVLIPEISKFNPAEIELINTGGEKLHYFTAQCIFGKKHVTLDELIKRYYYLFNNAEYAIHSSNIVLDTVTVDTADKKKMVHSILAAHGKSLNTIATTVSEEYDTNRPRRRLKTPSSTSPPSSSSNPSQASMRNPVTCFFGPDYSSINNCVSLSKNLKLHIFFSALDIASINRTLVADSNNSVMEIHESGRFVDLTSKNTVFLPDMDINTLKLILKDNTGTTSASTIASLLFYNNVNLSEGRAVSQSGSQNLSNVIVNLYSGESFKLVGEVATEVASIYRFQSNCDAVLFPSNAILSSRRSYNRQYTWHDPISCVIGLYQAAMDTYLKKIRTGEPVNVNDSELTYMHNQVLAGVLTPFFDAIIKSGAWAIKEVRNFAKFIVESTLLKYSSSEEYHTAFFLSQPILDVMARLVVHYLVMESAAENEGVCTVFHRDPPFIIEPDIALDNFVLSTTPYYIMNGENVSERMKNMLPAKYKEKDQAIMQLTPARAVIFPIPSGRFLKSNEDFKVVLTIPDKLDDVAEPSENVSDIKHSDVKLLLNYTPPKILYINIKYTTGNGFEELRQRGVLTSSFNVTKKTKTKIKQVIELENESVVAEGVCTGFTVDGKIEHISAYLPGSSVQPIPENLSINSTKQAKYLVKELGMETVFFEPLLSSAALQKAAKNKTAGFNSLKVYKECISPLLNNGKILIFPKNSETLASYGFEFVWKCTQEKYGYDTTMEKLYPKAPGAKLIDPKENNVLLKSETGIEAILLTTIKQFQSSLKQTKKNTNNEIAALPSSSSTTTVSTIRKLSPTSFSPSFLDMELFLQHHCKGVIATLISRLMMIVSNAEMKIIKNVSENVSKILVDSLYVCIDPQLATASILERIASEQNNITLDDEGVGYDTLRYAVTGRIFISKGDNSTSLLNEQLAAAPNELRTLFERLRSIGEQQSIPSQQKQNNVGNNCRPSTTTQEVIHHNEQMKKIKDSSLLTAKLLSLIRDDTKRDRITKNITEIKKVYKRTPQNLMAAKPIAPVFNTRSTIPSNFTPLDHNFSTSQDIFVPVNPRDILTDVQWLYCMSTVEAATRDTAITMSYFQHQADETVTELKDILSKWNKILKDVVSESSSAFVSGLKTDWLNQEANRIASIRENAEKSKIALSIQGKIINLDNFGMVAVARTLLDIDFYIKLPNVWSTRDWLGLFYSAVSVASIPLENNIARGIMAASQTAVMYKSSVYLSSAEQTVKNISF</sequence>
<protein>
    <submittedName>
        <fullName evidence="2">Wsv289-like protein</fullName>
    </submittedName>
</protein>
<feature type="region of interest" description="Disordered" evidence="1">
    <location>
        <begin position="1230"/>
        <end position="1250"/>
    </location>
</feature>
<proteinExistence type="predicted"/>
<feature type="region of interest" description="Disordered" evidence="1">
    <location>
        <begin position="1"/>
        <end position="20"/>
    </location>
</feature>
<dbReference type="EMBL" id="LC738885">
    <property type="protein sequence ID" value="BDT63533.1"/>
    <property type="molecule type" value="Genomic_DNA"/>
</dbReference>
<feature type="compositionally biased region" description="Low complexity" evidence="1">
    <location>
        <begin position="413"/>
        <end position="427"/>
    </location>
</feature>
<feature type="region of interest" description="Disordered" evidence="1">
    <location>
        <begin position="122"/>
        <end position="141"/>
    </location>
</feature>